<dbReference type="AlphaFoldDB" id="A0A8S3JNH9"/>
<organism evidence="1 2">
    <name type="scientific">Rotaria magnacalcarata</name>
    <dbReference type="NCBI Taxonomy" id="392030"/>
    <lineage>
        <taxon>Eukaryota</taxon>
        <taxon>Metazoa</taxon>
        <taxon>Spiralia</taxon>
        <taxon>Gnathifera</taxon>
        <taxon>Rotifera</taxon>
        <taxon>Eurotatoria</taxon>
        <taxon>Bdelloidea</taxon>
        <taxon>Philodinida</taxon>
        <taxon>Philodinidae</taxon>
        <taxon>Rotaria</taxon>
    </lineage>
</organism>
<evidence type="ECO:0000313" key="2">
    <source>
        <dbReference type="Proteomes" id="UP000676336"/>
    </source>
</evidence>
<evidence type="ECO:0000313" key="1">
    <source>
        <dbReference type="EMBL" id="CAF5218782.1"/>
    </source>
</evidence>
<reference evidence="1" key="1">
    <citation type="submission" date="2021-02" db="EMBL/GenBank/DDBJ databases">
        <authorList>
            <person name="Nowell W R."/>
        </authorList>
    </citation>
    <scope>NUCLEOTIDE SEQUENCE</scope>
</reference>
<gene>
    <name evidence="1" type="ORF">SMN809_LOCUS81111</name>
</gene>
<dbReference type="Proteomes" id="UP000676336">
    <property type="component" value="Unassembled WGS sequence"/>
</dbReference>
<sequence length="193" mass="21928">MNITQRTMNQEFIYRRLEEAFGYECILFKSMADHHSGTFMIDRTTTSLRINVVSSSPSLIFRLIDPVGSTLRLTPSLESNYLQMFTIDVTNKSDIGQWNYQCSEYCAIEVNVKSEFRCRTQLYAQLSNDLGEIVATPPLFNQTGAITITTCDKSSEALKVTGQIVARQNVPGQTMRSVYGPYYRAQYYGPYCA</sequence>
<name>A0A8S3JNH9_9BILA</name>
<protein>
    <submittedName>
        <fullName evidence="1">Uncharacterized protein</fullName>
    </submittedName>
</protein>
<accession>A0A8S3JNH9</accession>
<comment type="caution">
    <text evidence="1">The sequence shown here is derived from an EMBL/GenBank/DDBJ whole genome shotgun (WGS) entry which is preliminary data.</text>
</comment>
<proteinExistence type="predicted"/>
<dbReference type="EMBL" id="CAJOBI010347284">
    <property type="protein sequence ID" value="CAF5218782.1"/>
    <property type="molecule type" value="Genomic_DNA"/>
</dbReference>